<dbReference type="Pfam" id="PF02954">
    <property type="entry name" value="HTH_8"/>
    <property type="match status" value="1"/>
</dbReference>
<dbReference type="SMART" id="SM00382">
    <property type="entry name" value="AAA"/>
    <property type="match status" value="1"/>
</dbReference>
<evidence type="ECO:0000256" key="5">
    <source>
        <dbReference type="ARBA" id="ARBA00023163"/>
    </source>
</evidence>
<dbReference type="SMART" id="SM00091">
    <property type="entry name" value="PAS"/>
    <property type="match status" value="1"/>
</dbReference>
<dbReference type="Proteomes" id="UP001176021">
    <property type="component" value="Unassembled WGS sequence"/>
</dbReference>
<evidence type="ECO:0000256" key="4">
    <source>
        <dbReference type="ARBA" id="ARBA00023125"/>
    </source>
</evidence>
<sequence>MPDIREENKDIFFYVLESMQGIVVTDIDGKIIFLNDRYAEILQVDKHEAIGKDVRDVIPGTRMHIVARTGREEMGSLFMLKNGESVLVNRIPVKKNGKIIGVASFSSLSKADEMSTMATIQKISHLSQELNQYKSELNKLRGAKYSLDQIIGNSPNLIKMKELIKKVAQTKSTVLITGETGTGKELVAHAIHQLSTRSHQSFVRLNCAAIPNDLLESELFGYEEGAFTGAKKGGKVGKFELAHGGSLLLDEINQMPKYLQSKLLRVIQEKEVERVGGSKPFDIDVRLIFTTNQNLQDLVHQENFREDLYYRINVMNIEIPPLRERLDDIPLLVEHFIFKINKDLGLNITGIDAKVIKLFQDYHWPGNIRELENTIERAANLALQGTLKLELFEHFLLRREKERSRNRHEVCLETARVNAEKETIIRVLDQTNSNISMAAKLLRINRSVLYEKLKKYDIKIK</sequence>
<dbReference type="PROSITE" id="PS50112">
    <property type="entry name" value="PAS"/>
    <property type="match status" value="1"/>
</dbReference>
<keyword evidence="4" id="KW-0238">DNA-binding</keyword>
<evidence type="ECO:0000256" key="1">
    <source>
        <dbReference type="ARBA" id="ARBA00022741"/>
    </source>
</evidence>
<keyword evidence="2" id="KW-0067">ATP-binding</keyword>
<dbReference type="InterPro" id="IPR009057">
    <property type="entry name" value="Homeodomain-like_sf"/>
</dbReference>
<dbReference type="Gene3D" id="3.30.450.20">
    <property type="entry name" value="PAS domain"/>
    <property type="match status" value="1"/>
</dbReference>
<dbReference type="InterPro" id="IPR013767">
    <property type="entry name" value="PAS_fold"/>
</dbReference>
<dbReference type="InterPro" id="IPR002078">
    <property type="entry name" value="Sigma_54_int"/>
</dbReference>
<dbReference type="PRINTS" id="PR01590">
    <property type="entry name" value="HTHFIS"/>
</dbReference>
<dbReference type="Pfam" id="PF00158">
    <property type="entry name" value="Sigma54_activat"/>
    <property type="match status" value="1"/>
</dbReference>
<dbReference type="CDD" id="cd00130">
    <property type="entry name" value="PAS"/>
    <property type="match status" value="1"/>
</dbReference>
<dbReference type="Pfam" id="PF00989">
    <property type="entry name" value="PAS"/>
    <property type="match status" value="1"/>
</dbReference>
<dbReference type="PANTHER" id="PTHR32071:SF57">
    <property type="entry name" value="C4-DICARBOXYLATE TRANSPORT TRANSCRIPTIONAL REGULATORY PROTEIN DCTD"/>
    <property type="match status" value="1"/>
</dbReference>
<reference evidence="8" key="1">
    <citation type="submission" date="2022-05" db="EMBL/GenBank/DDBJ databases">
        <title>Expanded diversity of anoxic marine methylotrophy in a Black Sea sulfate reducing microorganism.</title>
        <authorList>
            <person name="Fischer P.Q."/>
            <person name="Stams A.J.M."/>
            <person name="Villanueva L."/>
            <person name="Sousa D.Z."/>
        </authorList>
    </citation>
    <scope>NUCLEOTIDE SEQUENCE</scope>
    <source>
        <strain evidence="8">P130</strain>
    </source>
</reference>
<dbReference type="InterPro" id="IPR000014">
    <property type="entry name" value="PAS"/>
</dbReference>
<dbReference type="PROSITE" id="PS00675">
    <property type="entry name" value="SIGMA54_INTERACT_1"/>
    <property type="match status" value="1"/>
</dbReference>
<dbReference type="Pfam" id="PF25601">
    <property type="entry name" value="AAA_lid_14"/>
    <property type="match status" value="1"/>
</dbReference>
<dbReference type="Gene3D" id="1.10.10.60">
    <property type="entry name" value="Homeodomain-like"/>
    <property type="match status" value="1"/>
</dbReference>
<keyword evidence="1" id="KW-0547">Nucleotide-binding</keyword>
<dbReference type="InterPro" id="IPR025662">
    <property type="entry name" value="Sigma_54_int_dom_ATP-bd_1"/>
</dbReference>
<gene>
    <name evidence="8" type="ORF">M8H41_06885</name>
</gene>
<protein>
    <submittedName>
        <fullName evidence="8">Sigma 54-interacting transcriptional regulator</fullName>
    </submittedName>
</protein>
<dbReference type="SUPFAM" id="SSF46689">
    <property type="entry name" value="Homeodomain-like"/>
    <property type="match status" value="1"/>
</dbReference>
<proteinExistence type="predicted"/>
<evidence type="ECO:0000256" key="2">
    <source>
        <dbReference type="ARBA" id="ARBA00022840"/>
    </source>
</evidence>
<evidence type="ECO:0000259" key="7">
    <source>
        <dbReference type="PROSITE" id="PS50112"/>
    </source>
</evidence>
<dbReference type="InterPro" id="IPR058031">
    <property type="entry name" value="AAA_lid_NorR"/>
</dbReference>
<organism evidence="8 9">
    <name type="scientific">Desulfosporosinus nitroreducens</name>
    <dbReference type="NCBI Taxonomy" id="2018668"/>
    <lineage>
        <taxon>Bacteria</taxon>
        <taxon>Bacillati</taxon>
        <taxon>Bacillota</taxon>
        <taxon>Clostridia</taxon>
        <taxon>Eubacteriales</taxon>
        <taxon>Desulfitobacteriaceae</taxon>
        <taxon>Desulfosporosinus</taxon>
    </lineage>
</organism>
<name>A0ABT8QML7_9FIRM</name>
<dbReference type="InterPro" id="IPR027417">
    <property type="entry name" value="P-loop_NTPase"/>
</dbReference>
<dbReference type="PROSITE" id="PS00676">
    <property type="entry name" value="SIGMA54_INTERACT_2"/>
    <property type="match status" value="1"/>
</dbReference>
<dbReference type="NCBIfam" id="TIGR00229">
    <property type="entry name" value="sensory_box"/>
    <property type="match status" value="1"/>
</dbReference>
<dbReference type="PANTHER" id="PTHR32071">
    <property type="entry name" value="TRANSCRIPTIONAL REGULATORY PROTEIN"/>
    <property type="match status" value="1"/>
</dbReference>
<dbReference type="RefSeq" id="WP_301999082.1">
    <property type="nucleotide sequence ID" value="NZ_JAMJEV010000005.1"/>
</dbReference>
<dbReference type="InterPro" id="IPR025943">
    <property type="entry name" value="Sigma_54_int_dom_ATP-bd_2"/>
</dbReference>
<dbReference type="Gene3D" id="1.10.8.60">
    <property type="match status" value="1"/>
</dbReference>
<dbReference type="EMBL" id="JAMJEV010000005">
    <property type="protein sequence ID" value="MDO0822578.1"/>
    <property type="molecule type" value="Genomic_DNA"/>
</dbReference>
<dbReference type="InterPro" id="IPR002197">
    <property type="entry name" value="HTH_Fis"/>
</dbReference>
<evidence type="ECO:0000313" key="8">
    <source>
        <dbReference type="EMBL" id="MDO0822578.1"/>
    </source>
</evidence>
<dbReference type="SUPFAM" id="SSF55785">
    <property type="entry name" value="PYP-like sensor domain (PAS domain)"/>
    <property type="match status" value="1"/>
</dbReference>
<keyword evidence="5" id="KW-0804">Transcription</keyword>
<comment type="caution">
    <text evidence="8">The sequence shown here is derived from an EMBL/GenBank/DDBJ whole genome shotgun (WGS) entry which is preliminary data.</text>
</comment>
<dbReference type="PROSITE" id="PS00688">
    <property type="entry name" value="SIGMA54_INTERACT_3"/>
    <property type="match status" value="1"/>
</dbReference>
<evidence type="ECO:0000313" key="9">
    <source>
        <dbReference type="Proteomes" id="UP001176021"/>
    </source>
</evidence>
<dbReference type="InterPro" id="IPR025944">
    <property type="entry name" value="Sigma_54_int_dom_CS"/>
</dbReference>
<accession>A0ABT8QML7</accession>
<feature type="domain" description="PAS" evidence="7">
    <location>
        <begin position="8"/>
        <end position="58"/>
    </location>
</feature>
<dbReference type="CDD" id="cd00009">
    <property type="entry name" value="AAA"/>
    <property type="match status" value="1"/>
</dbReference>
<evidence type="ECO:0000259" key="6">
    <source>
        <dbReference type="PROSITE" id="PS50045"/>
    </source>
</evidence>
<dbReference type="InterPro" id="IPR035965">
    <property type="entry name" value="PAS-like_dom_sf"/>
</dbReference>
<dbReference type="Gene3D" id="3.40.50.300">
    <property type="entry name" value="P-loop containing nucleotide triphosphate hydrolases"/>
    <property type="match status" value="1"/>
</dbReference>
<evidence type="ECO:0000256" key="3">
    <source>
        <dbReference type="ARBA" id="ARBA00023015"/>
    </source>
</evidence>
<keyword evidence="3" id="KW-0805">Transcription regulation</keyword>
<dbReference type="PROSITE" id="PS50045">
    <property type="entry name" value="SIGMA54_INTERACT_4"/>
    <property type="match status" value="1"/>
</dbReference>
<dbReference type="InterPro" id="IPR003593">
    <property type="entry name" value="AAA+_ATPase"/>
</dbReference>
<keyword evidence="9" id="KW-1185">Reference proteome</keyword>
<dbReference type="SUPFAM" id="SSF52540">
    <property type="entry name" value="P-loop containing nucleoside triphosphate hydrolases"/>
    <property type="match status" value="1"/>
</dbReference>
<feature type="domain" description="Sigma-54 factor interaction" evidence="6">
    <location>
        <begin position="150"/>
        <end position="380"/>
    </location>
</feature>